<evidence type="ECO:0000313" key="11">
    <source>
        <dbReference type="Proteomes" id="UP000694557"/>
    </source>
</evidence>
<evidence type="ECO:0000256" key="1">
    <source>
        <dbReference type="ARBA" id="ARBA00004141"/>
    </source>
</evidence>
<keyword evidence="11" id="KW-1185">Reference proteome</keyword>
<evidence type="ECO:0000256" key="7">
    <source>
        <dbReference type="ARBA" id="ARBA00023224"/>
    </source>
</evidence>
<dbReference type="GO" id="GO:0016020">
    <property type="term" value="C:membrane"/>
    <property type="evidence" value="ECO:0007669"/>
    <property type="project" value="UniProtKB-SubCell"/>
</dbReference>
<keyword evidence="2 8" id="KW-0812">Transmembrane</keyword>
<keyword evidence="6" id="KW-0675">Receptor</keyword>
<dbReference type="Pfam" id="PF00001">
    <property type="entry name" value="7tm_1"/>
    <property type="match status" value="1"/>
</dbReference>
<proteinExistence type="predicted"/>
<evidence type="ECO:0000256" key="3">
    <source>
        <dbReference type="ARBA" id="ARBA00022989"/>
    </source>
</evidence>
<feature type="transmembrane region" description="Helical" evidence="8">
    <location>
        <begin position="120"/>
        <end position="139"/>
    </location>
</feature>
<accession>A0A8C7KEX3</accession>
<keyword evidence="3 8" id="KW-1133">Transmembrane helix</keyword>
<comment type="subcellular location">
    <subcellularLocation>
        <location evidence="1">Membrane</location>
        <topology evidence="1">Multi-pass membrane protein</topology>
    </subcellularLocation>
</comment>
<evidence type="ECO:0000313" key="10">
    <source>
        <dbReference type="Ensembl" id="ENSOKIP00005096488.1"/>
    </source>
</evidence>
<evidence type="ECO:0000256" key="8">
    <source>
        <dbReference type="SAM" id="Phobius"/>
    </source>
</evidence>
<name>A0A8C7KEX3_ONCKI</name>
<feature type="transmembrane region" description="Helical" evidence="8">
    <location>
        <begin position="15"/>
        <end position="41"/>
    </location>
</feature>
<evidence type="ECO:0000256" key="4">
    <source>
        <dbReference type="ARBA" id="ARBA00023040"/>
    </source>
</evidence>
<dbReference type="SUPFAM" id="SSF81321">
    <property type="entry name" value="Family A G protein-coupled receptor-like"/>
    <property type="match status" value="1"/>
</dbReference>
<feature type="transmembrane region" description="Helical" evidence="8">
    <location>
        <begin position="151"/>
        <end position="181"/>
    </location>
</feature>
<dbReference type="Proteomes" id="UP000694557">
    <property type="component" value="Unassembled WGS sequence"/>
</dbReference>
<organism evidence="10 11">
    <name type="scientific">Oncorhynchus kisutch</name>
    <name type="common">Coho salmon</name>
    <name type="synonym">Salmo kisutch</name>
    <dbReference type="NCBI Taxonomy" id="8019"/>
    <lineage>
        <taxon>Eukaryota</taxon>
        <taxon>Metazoa</taxon>
        <taxon>Chordata</taxon>
        <taxon>Craniata</taxon>
        <taxon>Vertebrata</taxon>
        <taxon>Euteleostomi</taxon>
        <taxon>Actinopterygii</taxon>
        <taxon>Neopterygii</taxon>
        <taxon>Teleostei</taxon>
        <taxon>Protacanthopterygii</taxon>
        <taxon>Salmoniformes</taxon>
        <taxon>Salmonidae</taxon>
        <taxon>Salmoninae</taxon>
        <taxon>Oncorhynchus</taxon>
    </lineage>
</organism>
<evidence type="ECO:0000256" key="2">
    <source>
        <dbReference type="ARBA" id="ARBA00022692"/>
    </source>
</evidence>
<gene>
    <name evidence="10" type="primary">RGR</name>
    <name evidence="10" type="synonym">LOC109882729</name>
</gene>
<keyword evidence="4" id="KW-0297">G-protein coupled receptor</keyword>
<dbReference type="InterPro" id="IPR050125">
    <property type="entry name" value="GPCR_opsins"/>
</dbReference>
<dbReference type="PANTHER" id="PTHR24240">
    <property type="entry name" value="OPSIN"/>
    <property type="match status" value="1"/>
</dbReference>
<sequence length="323" mass="36804">MAAYTLPEGFSDFDMFAFGSALLVGGLLGFFLNAISILAYISVKQMRTPSNFLVFNLAVADIMLNLNGLIAAYASLFYRTRTSSKVSYDTDFSSIDETIWSLKGGKGHWPWGQDGCSNHAFMGMTAVLASISFLATIAWDRYHQYVTNQKLFWSTAWTISIIIWGLAIIWAAVPLIGWGVYDFEPMRTCCTLDYTKGDMDYITYMGALTVFYLIFPAYVMKSNYDAIHAYFKKIHKHRWNTSIPLRVLLFCWGPYEIMCIYACFGNARLVSPKLRMLLPVLAKTNPIFNAWLYSFGNEFYRGVWQFLTGQKFTEPVVVKLKGR</sequence>
<protein>
    <submittedName>
        <fullName evidence="10">Retinal G protein coupled receptor b</fullName>
    </submittedName>
</protein>
<evidence type="ECO:0000259" key="9">
    <source>
        <dbReference type="PROSITE" id="PS50262"/>
    </source>
</evidence>
<keyword evidence="7" id="KW-0807">Transducer</keyword>
<feature type="transmembrane region" description="Helical" evidence="8">
    <location>
        <begin position="201"/>
        <end position="220"/>
    </location>
</feature>
<dbReference type="InterPro" id="IPR017452">
    <property type="entry name" value="GPCR_Rhodpsn_7TM"/>
</dbReference>
<evidence type="ECO:0000256" key="6">
    <source>
        <dbReference type="ARBA" id="ARBA00023170"/>
    </source>
</evidence>
<dbReference type="Ensembl" id="ENSOKIT00005103292.1">
    <property type="protein sequence ID" value="ENSOKIP00005096488.1"/>
    <property type="gene ID" value="ENSOKIG00005042295.1"/>
</dbReference>
<dbReference type="PRINTS" id="PR00237">
    <property type="entry name" value="GPCRRHODOPSN"/>
</dbReference>
<dbReference type="GeneTree" id="ENSGT01130000278323"/>
<dbReference type="GO" id="GO:0004930">
    <property type="term" value="F:G protein-coupled receptor activity"/>
    <property type="evidence" value="ECO:0007669"/>
    <property type="project" value="UniProtKB-KW"/>
</dbReference>
<dbReference type="PROSITE" id="PS50262">
    <property type="entry name" value="G_PROTEIN_RECEP_F1_2"/>
    <property type="match status" value="1"/>
</dbReference>
<reference evidence="10" key="1">
    <citation type="submission" date="2025-08" db="UniProtKB">
        <authorList>
            <consortium name="Ensembl"/>
        </authorList>
    </citation>
    <scope>IDENTIFICATION</scope>
</reference>
<reference evidence="10" key="2">
    <citation type="submission" date="2025-09" db="UniProtKB">
        <authorList>
            <consortium name="Ensembl"/>
        </authorList>
    </citation>
    <scope>IDENTIFICATION</scope>
</reference>
<evidence type="ECO:0000256" key="5">
    <source>
        <dbReference type="ARBA" id="ARBA00023136"/>
    </source>
</evidence>
<dbReference type="Gene3D" id="1.20.1070.10">
    <property type="entry name" value="Rhodopsin 7-helix transmembrane proteins"/>
    <property type="match status" value="1"/>
</dbReference>
<feature type="transmembrane region" description="Helical" evidence="8">
    <location>
        <begin position="53"/>
        <end position="78"/>
    </location>
</feature>
<dbReference type="InterPro" id="IPR000276">
    <property type="entry name" value="GPCR_Rhodpsn"/>
</dbReference>
<dbReference type="AlphaFoldDB" id="A0A8C7KEX3"/>
<keyword evidence="5 8" id="KW-0472">Membrane</keyword>
<feature type="domain" description="G-protein coupled receptors family 1 profile" evidence="9">
    <location>
        <begin position="32"/>
        <end position="293"/>
    </location>
</feature>